<dbReference type="Proteomes" id="UP000187406">
    <property type="component" value="Unassembled WGS sequence"/>
</dbReference>
<dbReference type="PANTHER" id="PTHR34222:SF98">
    <property type="match status" value="1"/>
</dbReference>
<name>A0A1Q3APP0_CEPFO</name>
<dbReference type="PANTHER" id="PTHR34222">
    <property type="entry name" value="GAG_PRE-INTEGRS DOMAIN-CONTAINING PROTEIN"/>
    <property type="match status" value="1"/>
</dbReference>
<dbReference type="InParanoid" id="A0A1Q3APP0"/>
<organism evidence="1 2">
    <name type="scientific">Cephalotus follicularis</name>
    <name type="common">Albany pitcher plant</name>
    <dbReference type="NCBI Taxonomy" id="3775"/>
    <lineage>
        <taxon>Eukaryota</taxon>
        <taxon>Viridiplantae</taxon>
        <taxon>Streptophyta</taxon>
        <taxon>Embryophyta</taxon>
        <taxon>Tracheophyta</taxon>
        <taxon>Spermatophyta</taxon>
        <taxon>Magnoliopsida</taxon>
        <taxon>eudicotyledons</taxon>
        <taxon>Gunneridae</taxon>
        <taxon>Pentapetalae</taxon>
        <taxon>rosids</taxon>
        <taxon>fabids</taxon>
        <taxon>Oxalidales</taxon>
        <taxon>Cephalotaceae</taxon>
        <taxon>Cephalotus</taxon>
    </lineage>
</organism>
<dbReference type="AlphaFoldDB" id="A0A1Q3APP0"/>
<dbReference type="EMBL" id="BDDD01000034">
    <property type="protein sequence ID" value="GAV57523.1"/>
    <property type="molecule type" value="Genomic_DNA"/>
</dbReference>
<protein>
    <submittedName>
        <fullName evidence="1">UBN2_3 domain-containing protein</fullName>
    </submittedName>
</protein>
<accession>A0A1Q3APP0</accession>
<dbReference type="OrthoDB" id="1750575at2759"/>
<gene>
    <name evidence="1" type="ORF">CFOL_v3_01060</name>
</gene>
<reference evidence="2" key="1">
    <citation type="submission" date="2016-04" db="EMBL/GenBank/DDBJ databases">
        <title>Cephalotus genome sequencing.</title>
        <authorList>
            <person name="Fukushima K."/>
            <person name="Hasebe M."/>
            <person name="Fang X."/>
        </authorList>
    </citation>
    <scope>NUCLEOTIDE SEQUENCE [LARGE SCALE GENOMIC DNA]</scope>
    <source>
        <strain evidence="2">cv. St1</strain>
    </source>
</reference>
<proteinExistence type="predicted"/>
<evidence type="ECO:0000313" key="2">
    <source>
        <dbReference type="Proteomes" id="UP000187406"/>
    </source>
</evidence>
<comment type="caution">
    <text evidence="1">The sequence shown here is derived from an EMBL/GenBank/DDBJ whole genome shotgun (WGS) entry which is preliminary data.</text>
</comment>
<evidence type="ECO:0000313" key="1">
    <source>
        <dbReference type="EMBL" id="GAV57523.1"/>
    </source>
</evidence>
<sequence>MVMYWLVQSIEPSLSKQYIALNTAKDVWDTIAEQYSGENNYARGCDIRNECSRFSQGGLSLVEYYSKLTYMWQQLDSHCSFTPTNPTDVVAFQRYMDKLRVWDFLAGLNPEYDQVRVLALCKDLFPTLQQTYNLIQHEESRRSIMLPSITPGQSALAISRPSVTPNDPKSNPTKKVCDYYGKPRHTKEFCRKLHGCPKGRGGKSTSTRSQAHMSEVLYCSFSSWQ</sequence>
<keyword evidence="2" id="KW-1185">Reference proteome</keyword>